<dbReference type="EMBL" id="OC966760">
    <property type="protein sequence ID" value="CAD7666092.1"/>
    <property type="molecule type" value="Genomic_DNA"/>
</dbReference>
<keyword evidence="6" id="KW-0496">Mitochondrion</keyword>
<evidence type="ECO:0000256" key="5">
    <source>
        <dbReference type="ARBA" id="ARBA00022989"/>
    </source>
</evidence>
<organism evidence="8">
    <name type="scientific">Oppiella nova</name>
    <dbReference type="NCBI Taxonomy" id="334625"/>
    <lineage>
        <taxon>Eukaryota</taxon>
        <taxon>Metazoa</taxon>
        <taxon>Ecdysozoa</taxon>
        <taxon>Arthropoda</taxon>
        <taxon>Chelicerata</taxon>
        <taxon>Arachnida</taxon>
        <taxon>Acari</taxon>
        <taxon>Acariformes</taxon>
        <taxon>Sarcoptiformes</taxon>
        <taxon>Oribatida</taxon>
        <taxon>Brachypylina</taxon>
        <taxon>Oppioidea</taxon>
        <taxon>Oppiidae</taxon>
        <taxon>Oppiella</taxon>
    </lineage>
</organism>
<feature type="non-terminal residue" evidence="8">
    <location>
        <position position="1"/>
    </location>
</feature>
<protein>
    <submittedName>
        <fullName evidence="8">Uncharacterized protein</fullName>
    </submittedName>
</protein>
<comment type="subcellular location">
    <subcellularLocation>
        <location evidence="1">Mitochondrion outer membrane</location>
    </subcellularLocation>
</comment>
<evidence type="ECO:0000256" key="1">
    <source>
        <dbReference type="ARBA" id="ARBA00004294"/>
    </source>
</evidence>
<reference evidence="8" key="1">
    <citation type="submission" date="2020-11" db="EMBL/GenBank/DDBJ databases">
        <authorList>
            <person name="Tran Van P."/>
        </authorList>
    </citation>
    <scope>NUCLEOTIDE SEQUENCE</scope>
</reference>
<sequence length="127" mass="14977">MDALEDLDSIVSPRVDRSVQMCCNDYNEFKAKVHCIRRVFDQLLFTSEENREYFKNMGKDILEILLNHSLRDPTECISSYYSMIEFLSNTSNHEGIKDEIGYRHIPCLSFYDLILDYIILDSFDDVE</sequence>
<evidence type="ECO:0000256" key="7">
    <source>
        <dbReference type="ARBA" id="ARBA00023136"/>
    </source>
</evidence>
<evidence type="ECO:0000256" key="4">
    <source>
        <dbReference type="ARBA" id="ARBA00022787"/>
    </source>
</evidence>
<dbReference type="AlphaFoldDB" id="A0A7R9R2E6"/>
<keyword evidence="9" id="KW-1185">Reference proteome</keyword>
<dbReference type="GO" id="GO:0008053">
    <property type="term" value="P:mitochondrial fusion"/>
    <property type="evidence" value="ECO:0007669"/>
    <property type="project" value="InterPro"/>
</dbReference>
<evidence type="ECO:0000313" key="9">
    <source>
        <dbReference type="Proteomes" id="UP000728032"/>
    </source>
</evidence>
<dbReference type="PANTHER" id="PTHR21508:SF5">
    <property type="entry name" value="MITOGUARDIN"/>
    <property type="match status" value="1"/>
</dbReference>
<evidence type="ECO:0000256" key="3">
    <source>
        <dbReference type="ARBA" id="ARBA00022692"/>
    </source>
</evidence>
<dbReference type="InterPro" id="IPR019392">
    <property type="entry name" value="Miga"/>
</dbReference>
<dbReference type="PANTHER" id="PTHR21508">
    <property type="entry name" value="MITOGUARDIN"/>
    <property type="match status" value="1"/>
</dbReference>
<proteinExistence type="inferred from homology"/>
<dbReference type="Proteomes" id="UP000728032">
    <property type="component" value="Unassembled WGS sequence"/>
</dbReference>
<evidence type="ECO:0000256" key="6">
    <source>
        <dbReference type="ARBA" id="ARBA00023128"/>
    </source>
</evidence>
<dbReference type="Pfam" id="PF10265">
    <property type="entry name" value="Miga"/>
    <property type="match status" value="1"/>
</dbReference>
<name>A0A7R9R2E6_9ACAR</name>
<accession>A0A7R9R2E6</accession>
<dbReference type="EMBL" id="CAJPVJ010051935">
    <property type="protein sequence ID" value="CAG2183218.1"/>
    <property type="molecule type" value="Genomic_DNA"/>
</dbReference>
<evidence type="ECO:0000256" key="2">
    <source>
        <dbReference type="ARBA" id="ARBA00008969"/>
    </source>
</evidence>
<gene>
    <name evidence="8" type="ORF">ONB1V03_LOCUS22639</name>
</gene>
<keyword evidence="3" id="KW-0812">Transmembrane</keyword>
<keyword evidence="4" id="KW-1000">Mitochondrion outer membrane</keyword>
<dbReference type="OrthoDB" id="8880065at2759"/>
<dbReference type="GO" id="GO:0005741">
    <property type="term" value="C:mitochondrial outer membrane"/>
    <property type="evidence" value="ECO:0007669"/>
    <property type="project" value="UniProtKB-SubCell"/>
</dbReference>
<keyword evidence="7" id="KW-0472">Membrane</keyword>
<comment type="similarity">
    <text evidence="2">Belongs to the mitoguardin family.</text>
</comment>
<evidence type="ECO:0000313" key="8">
    <source>
        <dbReference type="EMBL" id="CAD7666092.1"/>
    </source>
</evidence>
<keyword evidence="5" id="KW-1133">Transmembrane helix</keyword>